<feature type="non-terminal residue" evidence="2">
    <location>
        <position position="1"/>
    </location>
</feature>
<reference evidence="2" key="1">
    <citation type="submission" date="2018-05" db="EMBL/GenBank/DDBJ databases">
        <title>Draft genome of Mucuna pruriens seed.</title>
        <authorList>
            <person name="Nnadi N.E."/>
            <person name="Vos R."/>
            <person name="Hasami M.H."/>
            <person name="Devisetty U.K."/>
            <person name="Aguiy J.C."/>
        </authorList>
    </citation>
    <scope>NUCLEOTIDE SEQUENCE [LARGE SCALE GENOMIC DNA]</scope>
    <source>
        <strain evidence="2">JCA_2017</strain>
    </source>
</reference>
<accession>A0A371GQV3</accession>
<organism evidence="2 3">
    <name type="scientific">Mucuna pruriens</name>
    <name type="common">Velvet bean</name>
    <name type="synonym">Dolichos pruriens</name>
    <dbReference type="NCBI Taxonomy" id="157652"/>
    <lineage>
        <taxon>Eukaryota</taxon>
        <taxon>Viridiplantae</taxon>
        <taxon>Streptophyta</taxon>
        <taxon>Embryophyta</taxon>
        <taxon>Tracheophyta</taxon>
        <taxon>Spermatophyta</taxon>
        <taxon>Magnoliopsida</taxon>
        <taxon>eudicotyledons</taxon>
        <taxon>Gunneridae</taxon>
        <taxon>Pentapetalae</taxon>
        <taxon>rosids</taxon>
        <taxon>fabids</taxon>
        <taxon>Fabales</taxon>
        <taxon>Fabaceae</taxon>
        <taxon>Papilionoideae</taxon>
        <taxon>50 kb inversion clade</taxon>
        <taxon>NPAAA clade</taxon>
        <taxon>indigoferoid/millettioid clade</taxon>
        <taxon>Phaseoleae</taxon>
        <taxon>Mucuna</taxon>
    </lineage>
</organism>
<sequence>MKGKSFVLDPMKEEKKAFSTTAITTTSSAKQAKTHSITRPPPSAGAVKDVDRKVIRRSGTHKEDTQRQGLKRLHANITTEEPPRQGGVLRTVFGCCIVLGRVQNTKVVVPNTAAAIYHKLDK</sequence>
<feature type="compositionally biased region" description="Low complexity" evidence="1">
    <location>
        <begin position="18"/>
        <end position="35"/>
    </location>
</feature>
<evidence type="ECO:0000313" key="3">
    <source>
        <dbReference type="Proteomes" id="UP000257109"/>
    </source>
</evidence>
<feature type="region of interest" description="Disordered" evidence="1">
    <location>
        <begin position="18"/>
        <end position="84"/>
    </location>
</feature>
<keyword evidence="3" id="KW-1185">Reference proteome</keyword>
<evidence type="ECO:0000313" key="2">
    <source>
        <dbReference type="EMBL" id="RDX92763.1"/>
    </source>
</evidence>
<dbReference type="EMBL" id="QJKJ01004788">
    <property type="protein sequence ID" value="RDX92763.1"/>
    <property type="molecule type" value="Genomic_DNA"/>
</dbReference>
<name>A0A371GQV3_MUCPR</name>
<gene>
    <name evidence="2" type="ORF">CR513_25065</name>
</gene>
<proteinExistence type="predicted"/>
<dbReference type="Proteomes" id="UP000257109">
    <property type="component" value="Unassembled WGS sequence"/>
</dbReference>
<comment type="caution">
    <text evidence="2">The sequence shown here is derived from an EMBL/GenBank/DDBJ whole genome shotgun (WGS) entry which is preliminary data.</text>
</comment>
<evidence type="ECO:0000256" key="1">
    <source>
        <dbReference type="SAM" id="MobiDB-lite"/>
    </source>
</evidence>
<dbReference type="AlphaFoldDB" id="A0A371GQV3"/>
<protein>
    <submittedName>
        <fullName evidence="2">Uncharacterized protein</fullName>
    </submittedName>
</protein>